<evidence type="ECO:0000313" key="2">
    <source>
        <dbReference type="Proteomes" id="UP000005273"/>
    </source>
</evidence>
<accession>A0A0T5X9L6</accession>
<dbReference type="AlphaFoldDB" id="A0A0T5X9L6"/>
<evidence type="ECO:0000313" key="1">
    <source>
        <dbReference type="EMBL" id="KRT34962.1"/>
    </source>
</evidence>
<reference evidence="2" key="1">
    <citation type="submission" date="2012-09" db="EMBL/GenBank/DDBJ databases">
        <authorList>
            <person name="Weinstock G."/>
            <person name="Sodergren E."/>
            <person name="Clifton S."/>
            <person name="Fulton L."/>
            <person name="Fulton B."/>
            <person name="Courtney L."/>
            <person name="Fronick C."/>
            <person name="Harrison M."/>
            <person name="Strong C."/>
            <person name="Farmer C."/>
            <person name="Delehaunty K."/>
            <person name="Markovic C."/>
            <person name="Hall O."/>
            <person name="Minx P."/>
            <person name="Tomlinson C."/>
            <person name="Mitreva M."/>
            <person name="Nelson J."/>
            <person name="Hou S."/>
            <person name="Wollam A."/>
            <person name="Pepin K.H."/>
            <person name="Johnson M."/>
            <person name="Bhonagiri V."/>
            <person name="Nash W.E."/>
            <person name="Suruliraj S."/>
            <person name="Warren W."/>
            <person name="Chinwalla A."/>
            <person name="Mardis E.R."/>
            <person name="Wilson R.K."/>
        </authorList>
    </citation>
    <scope>NUCLEOTIDE SEQUENCE [LARGE SCALE GENOMIC DNA]</scope>
    <source>
        <strain evidence="2">OS1</strain>
    </source>
</reference>
<organism evidence="1 2">
    <name type="scientific">Acetomicrobium hydrogeniformans ATCC BAA-1850</name>
    <dbReference type="NCBI Taxonomy" id="592015"/>
    <lineage>
        <taxon>Bacteria</taxon>
        <taxon>Thermotogati</taxon>
        <taxon>Synergistota</taxon>
        <taxon>Synergistia</taxon>
        <taxon>Synergistales</taxon>
        <taxon>Acetomicrobiaceae</taxon>
        <taxon>Acetomicrobium</taxon>
    </lineage>
</organism>
<dbReference type="Proteomes" id="UP000005273">
    <property type="component" value="Unassembled WGS sequence"/>
</dbReference>
<proteinExistence type="predicted"/>
<keyword evidence="2" id="KW-1185">Reference proteome</keyword>
<protein>
    <submittedName>
        <fullName evidence="1">Uncharacterized protein</fullName>
    </submittedName>
</protein>
<dbReference type="EMBL" id="ACJX03000001">
    <property type="protein sequence ID" value="KRT34962.1"/>
    <property type="molecule type" value="Genomic_DNA"/>
</dbReference>
<comment type="caution">
    <text evidence="1">The sequence shown here is derived from an EMBL/GenBank/DDBJ whole genome shotgun (WGS) entry which is preliminary data.</text>
</comment>
<gene>
    <name evidence="1" type="ORF">HMPREF1705_04748</name>
</gene>
<name>A0A0T5X9L6_9BACT</name>
<sequence>MWTQLSAFLTIDPESVLAGKLLWKLFLEILHQDGQERCT</sequence>
<dbReference type="STRING" id="592015.HMPREF1705_04748"/>